<comment type="caution">
    <text evidence="2">The sequence shown here is derived from an EMBL/GenBank/DDBJ whole genome shotgun (WGS) entry which is preliminary data.</text>
</comment>
<feature type="compositionally biased region" description="Polar residues" evidence="1">
    <location>
        <begin position="353"/>
        <end position="368"/>
    </location>
</feature>
<dbReference type="OrthoDB" id="10051906at2759"/>
<evidence type="ECO:0000256" key="1">
    <source>
        <dbReference type="SAM" id="MobiDB-lite"/>
    </source>
</evidence>
<feature type="region of interest" description="Disordered" evidence="1">
    <location>
        <begin position="144"/>
        <end position="228"/>
    </location>
</feature>
<dbReference type="PANTHER" id="PTHR43696">
    <property type="entry name" value="COILED-COIL DOMAIN-CONTAINING PROTEIN 157"/>
    <property type="match status" value="1"/>
</dbReference>
<dbReference type="Proteomes" id="UP000186922">
    <property type="component" value="Unassembled WGS sequence"/>
</dbReference>
<keyword evidence="3" id="KW-1185">Reference proteome</keyword>
<dbReference type="PANTHER" id="PTHR43696:SF9">
    <property type="entry name" value="COILED-COIL DOMAIN-CONTAINING PROTEIN 157"/>
    <property type="match status" value="1"/>
</dbReference>
<gene>
    <name evidence="2" type="primary">RvY_13506-1</name>
    <name evidence="2" type="synonym">RvY_13506.1</name>
    <name evidence="2" type="ORF">RvY_13506</name>
</gene>
<dbReference type="EMBL" id="BDGG01000009">
    <property type="protein sequence ID" value="GAV03016.1"/>
    <property type="molecule type" value="Genomic_DNA"/>
</dbReference>
<feature type="region of interest" description="Disordered" evidence="1">
    <location>
        <begin position="350"/>
        <end position="376"/>
    </location>
</feature>
<evidence type="ECO:0000313" key="2">
    <source>
        <dbReference type="EMBL" id="GAV03016.1"/>
    </source>
</evidence>
<feature type="compositionally biased region" description="Polar residues" evidence="1">
    <location>
        <begin position="147"/>
        <end position="158"/>
    </location>
</feature>
<dbReference type="InterPro" id="IPR029681">
    <property type="entry name" value="CCDC157"/>
</dbReference>
<protein>
    <submittedName>
        <fullName evidence="2">Uncharacterized protein</fullName>
    </submittedName>
</protein>
<dbReference type="AlphaFoldDB" id="A0A1D1VQA3"/>
<name>A0A1D1VQA3_RAMVA</name>
<accession>A0A1D1VQA3</accession>
<evidence type="ECO:0000313" key="3">
    <source>
        <dbReference type="Proteomes" id="UP000186922"/>
    </source>
</evidence>
<sequence>MPEDLSVKELRLQLTDIHSYVDDFLCGNCTTLSRHILSHHSVDSPQIDNLLTCSTACLSQSALQTIEAKLLRLLLTRLSSVLRALIASTSSSPFADTADGETPPPISQLVLQALDIVRTAQERPLTGLRPRTAFRPVDAHVNDNIPVISQSRPTSRLSNPDDDGHPYQQGKRSESTSPPPRSTSSRLSSRKFHPMQNSLRSRTRTISRRSSTSTITLPYGEEESGSVRSKIKELEEEIDSLKKNELLLLTYPDPYGPCSTRPSGDAILDMRMQIMANKLRIQLLEKQSRQLSNVLQERKKSSSSHSWDEYSLPSISMTSHSSFGNTGLSAEADLMSYDYGMNHAMAEKEETVTARSSLSSASTKTAGTGDSGGRQCRRMRSSLLGVKCDQTRTRGGGGGDVTVIKSGRETPGKKEEASHSTANTLALKTSRLMTSRIVSAHKKPAAIVPLPRFR</sequence>
<proteinExistence type="predicted"/>
<organism evidence="2 3">
    <name type="scientific">Ramazzottius varieornatus</name>
    <name type="common">Water bear</name>
    <name type="synonym">Tardigrade</name>
    <dbReference type="NCBI Taxonomy" id="947166"/>
    <lineage>
        <taxon>Eukaryota</taxon>
        <taxon>Metazoa</taxon>
        <taxon>Ecdysozoa</taxon>
        <taxon>Tardigrada</taxon>
        <taxon>Eutardigrada</taxon>
        <taxon>Parachela</taxon>
        <taxon>Hypsibioidea</taxon>
        <taxon>Ramazzottiidae</taxon>
        <taxon>Ramazzottius</taxon>
    </lineage>
</organism>
<reference evidence="2 3" key="1">
    <citation type="journal article" date="2016" name="Nat. Commun.">
        <title>Extremotolerant tardigrade genome and improved radiotolerance of human cultured cells by tardigrade-unique protein.</title>
        <authorList>
            <person name="Hashimoto T."/>
            <person name="Horikawa D.D."/>
            <person name="Saito Y."/>
            <person name="Kuwahara H."/>
            <person name="Kozuka-Hata H."/>
            <person name="Shin-I T."/>
            <person name="Minakuchi Y."/>
            <person name="Ohishi K."/>
            <person name="Motoyama A."/>
            <person name="Aizu T."/>
            <person name="Enomoto A."/>
            <person name="Kondo K."/>
            <person name="Tanaka S."/>
            <person name="Hara Y."/>
            <person name="Koshikawa S."/>
            <person name="Sagara H."/>
            <person name="Miura T."/>
            <person name="Yokobori S."/>
            <person name="Miyagawa K."/>
            <person name="Suzuki Y."/>
            <person name="Kubo T."/>
            <person name="Oyama M."/>
            <person name="Kohara Y."/>
            <person name="Fujiyama A."/>
            <person name="Arakawa K."/>
            <person name="Katayama T."/>
            <person name="Toyoda A."/>
            <person name="Kunieda T."/>
        </authorList>
    </citation>
    <scope>NUCLEOTIDE SEQUENCE [LARGE SCALE GENOMIC DNA]</scope>
    <source>
        <strain evidence="2 3">YOKOZUNA-1</strain>
    </source>
</reference>